<keyword evidence="2" id="KW-1185">Reference proteome</keyword>
<dbReference type="Proteomes" id="UP000011518">
    <property type="component" value="Unassembled WGS sequence"/>
</dbReference>
<evidence type="ECO:0000313" key="1">
    <source>
        <dbReference type="EMBL" id="ELW50081.1"/>
    </source>
</evidence>
<gene>
    <name evidence="1" type="ORF">TREES_T100016241</name>
</gene>
<protein>
    <submittedName>
        <fullName evidence="1">Uncharacterized protein</fullName>
    </submittedName>
</protein>
<reference evidence="2" key="2">
    <citation type="journal article" date="2013" name="Nat. Commun.">
        <title>Genome of the Chinese tree shrew.</title>
        <authorList>
            <person name="Fan Y."/>
            <person name="Huang Z.Y."/>
            <person name="Cao C.C."/>
            <person name="Chen C.S."/>
            <person name="Chen Y.X."/>
            <person name="Fan D.D."/>
            <person name="He J."/>
            <person name="Hou H.L."/>
            <person name="Hu L."/>
            <person name="Hu X.T."/>
            <person name="Jiang X.T."/>
            <person name="Lai R."/>
            <person name="Lang Y.S."/>
            <person name="Liang B."/>
            <person name="Liao S.G."/>
            <person name="Mu D."/>
            <person name="Ma Y.Y."/>
            <person name="Niu Y.Y."/>
            <person name="Sun X.Q."/>
            <person name="Xia J.Q."/>
            <person name="Xiao J."/>
            <person name="Xiong Z.Q."/>
            <person name="Xu L."/>
            <person name="Yang L."/>
            <person name="Zhang Y."/>
            <person name="Zhao W."/>
            <person name="Zhao X.D."/>
            <person name="Zheng Y.T."/>
            <person name="Zhou J.M."/>
            <person name="Zhu Y.B."/>
            <person name="Zhang G.J."/>
            <person name="Wang J."/>
            <person name="Yao Y.G."/>
        </authorList>
    </citation>
    <scope>NUCLEOTIDE SEQUENCE [LARGE SCALE GENOMIC DNA]</scope>
</reference>
<organism evidence="1 2">
    <name type="scientific">Tupaia chinensis</name>
    <name type="common">Chinese tree shrew</name>
    <name type="synonym">Tupaia belangeri chinensis</name>
    <dbReference type="NCBI Taxonomy" id="246437"/>
    <lineage>
        <taxon>Eukaryota</taxon>
        <taxon>Metazoa</taxon>
        <taxon>Chordata</taxon>
        <taxon>Craniata</taxon>
        <taxon>Vertebrata</taxon>
        <taxon>Euteleostomi</taxon>
        <taxon>Mammalia</taxon>
        <taxon>Eutheria</taxon>
        <taxon>Euarchontoglires</taxon>
        <taxon>Scandentia</taxon>
        <taxon>Tupaiidae</taxon>
        <taxon>Tupaia</taxon>
    </lineage>
</organism>
<name>L9JHN9_TUPCH</name>
<dbReference type="InParanoid" id="L9JHN9"/>
<dbReference type="AlphaFoldDB" id="L9JHN9"/>
<proteinExistence type="predicted"/>
<sequence>MLELLHLVEGRGLEPQGAPMTLPGFVATLSNSKDLSVEIAVVQRVKVAGLQRMLWSLGEGVVHHAHYGVPKSDSDFISSHKAGRADPEQTVNETHAEIARHCLSPGTHRRLELAAGECGSP</sequence>
<accession>L9JHN9</accession>
<dbReference type="EMBL" id="KB320987">
    <property type="protein sequence ID" value="ELW50081.1"/>
    <property type="molecule type" value="Genomic_DNA"/>
</dbReference>
<evidence type="ECO:0000313" key="2">
    <source>
        <dbReference type="Proteomes" id="UP000011518"/>
    </source>
</evidence>
<reference evidence="2" key="1">
    <citation type="submission" date="2012-07" db="EMBL/GenBank/DDBJ databases">
        <title>Genome of the Chinese tree shrew, a rising model animal genetically related to primates.</title>
        <authorList>
            <person name="Zhang G."/>
            <person name="Fan Y."/>
            <person name="Yao Y."/>
            <person name="Huang Z."/>
        </authorList>
    </citation>
    <scope>NUCLEOTIDE SEQUENCE [LARGE SCALE GENOMIC DNA]</scope>
</reference>